<gene>
    <name evidence="2" type="primary">LOC107763739</name>
</gene>
<reference evidence="1" key="1">
    <citation type="journal article" date="2014" name="Nat. Commun.">
        <title>The tobacco genome sequence and its comparison with those of tomato and potato.</title>
        <authorList>
            <person name="Sierro N."/>
            <person name="Battey J.N."/>
            <person name="Ouadi S."/>
            <person name="Bakaher N."/>
            <person name="Bovet L."/>
            <person name="Willig A."/>
            <person name="Goepfert S."/>
            <person name="Peitsch M.C."/>
            <person name="Ivanov N.V."/>
        </authorList>
    </citation>
    <scope>NUCLEOTIDE SEQUENCE [LARGE SCALE GENOMIC DNA]</scope>
</reference>
<protein>
    <submittedName>
        <fullName evidence="2">Phosphoglycerate mutase-like protein 4 isoform X1</fullName>
    </submittedName>
</protein>
<dbReference type="Proteomes" id="UP000790787">
    <property type="component" value="Chromosome 17"/>
</dbReference>
<proteinExistence type="predicted"/>
<evidence type="ECO:0000313" key="1">
    <source>
        <dbReference type="Proteomes" id="UP000790787"/>
    </source>
</evidence>
<sequence>MEMTSLRTLPNGGSLKPDNLRHSQIGKPVNFCCSKYLQSAAISKHILRPALRFNSVPHLTHVSSTPMADSTSSVLSRVVPQPECGGHAKSDNVSPNLTEIIVIRHGETEWNADGRIQGHLDVELNDSGRQQAMAVAARLSREPRISVIYSSDLKRAHETAETISRSCGGLEVIKDPDLRERHLGDLQGISLREAAQSQPMAYKAFLSDRSDQVIPGGGESLDQLYQRCTSCLQRIAKKHRGERVVVVSHGGAIRALHRRASPHRRSKSKIWNTSVGILHLSDKDDWTIKLWADISHLNETGFLDSGFGGDKTSG</sequence>
<evidence type="ECO:0000313" key="2">
    <source>
        <dbReference type="RefSeq" id="XP_075090453.1"/>
    </source>
</evidence>
<name>A0AC58SZR7_TOBAC</name>
<dbReference type="RefSeq" id="XP_075090453.1">
    <property type="nucleotide sequence ID" value="XM_075234352.1"/>
</dbReference>
<organism evidence="1 2">
    <name type="scientific">Nicotiana tabacum</name>
    <name type="common">Common tobacco</name>
    <dbReference type="NCBI Taxonomy" id="4097"/>
    <lineage>
        <taxon>Eukaryota</taxon>
        <taxon>Viridiplantae</taxon>
        <taxon>Streptophyta</taxon>
        <taxon>Embryophyta</taxon>
        <taxon>Tracheophyta</taxon>
        <taxon>Spermatophyta</taxon>
        <taxon>Magnoliopsida</taxon>
        <taxon>eudicotyledons</taxon>
        <taxon>Gunneridae</taxon>
        <taxon>Pentapetalae</taxon>
        <taxon>asterids</taxon>
        <taxon>lamiids</taxon>
        <taxon>Solanales</taxon>
        <taxon>Solanaceae</taxon>
        <taxon>Nicotianoideae</taxon>
        <taxon>Nicotianeae</taxon>
        <taxon>Nicotiana</taxon>
    </lineage>
</organism>
<accession>A0AC58SZR7</accession>
<keyword evidence="1" id="KW-1185">Reference proteome</keyword>
<reference evidence="2" key="2">
    <citation type="submission" date="2025-08" db="UniProtKB">
        <authorList>
            <consortium name="RefSeq"/>
        </authorList>
    </citation>
    <scope>IDENTIFICATION</scope>
    <source>
        <tissue evidence="2">Leaf</tissue>
    </source>
</reference>